<keyword evidence="3" id="KW-0805">Transcription regulation</keyword>
<dbReference type="PROSITE" id="PS50048">
    <property type="entry name" value="ZN2_CY6_FUNGAL_2"/>
    <property type="match status" value="1"/>
</dbReference>
<dbReference type="InParanoid" id="A0A194XCR7"/>
<dbReference type="PANTHER" id="PTHR36206:SF12">
    <property type="entry name" value="ASPERCRYPTIN BIOSYNTHESIS CLUSTER-SPECIFIC TRANSCRIPTION REGULATOR ATNN-RELATED"/>
    <property type="match status" value="1"/>
</dbReference>
<dbReference type="CDD" id="cd00067">
    <property type="entry name" value="GAL4"/>
    <property type="match status" value="1"/>
</dbReference>
<dbReference type="KEGG" id="psco:LY89DRAFT_56547"/>
<gene>
    <name evidence="8" type="ORF">LY89DRAFT_56547</name>
</gene>
<evidence type="ECO:0000259" key="7">
    <source>
        <dbReference type="PROSITE" id="PS50048"/>
    </source>
</evidence>
<dbReference type="InterPro" id="IPR036864">
    <property type="entry name" value="Zn2-C6_fun-type_DNA-bd_sf"/>
</dbReference>
<dbReference type="GeneID" id="28818258"/>
<dbReference type="InterPro" id="IPR001138">
    <property type="entry name" value="Zn2Cys6_DnaBD"/>
</dbReference>
<dbReference type="Proteomes" id="UP000070700">
    <property type="component" value="Unassembled WGS sequence"/>
</dbReference>
<keyword evidence="2" id="KW-0862">Zinc</keyword>
<evidence type="ECO:0000256" key="5">
    <source>
        <dbReference type="ARBA" id="ARBA00023163"/>
    </source>
</evidence>
<evidence type="ECO:0000256" key="1">
    <source>
        <dbReference type="ARBA" id="ARBA00022723"/>
    </source>
</evidence>
<organism evidence="8 9">
    <name type="scientific">Mollisia scopiformis</name>
    <name type="common">Conifer needle endophyte fungus</name>
    <name type="synonym">Phialocephala scopiformis</name>
    <dbReference type="NCBI Taxonomy" id="149040"/>
    <lineage>
        <taxon>Eukaryota</taxon>
        <taxon>Fungi</taxon>
        <taxon>Dikarya</taxon>
        <taxon>Ascomycota</taxon>
        <taxon>Pezizomycotina</taxon>
        <taxon>Leotiomycetes</taxon>
        <taxon>Helotiales</taxon>
        <taxon>Mollisiaceae</taxon>
        <taxon>Mollisia</taxon>
    </lineage>
</organism>
<evidence type="ECO:0000256" key="3">
    <source>
        <dbReference type="ARBA" id="ARBA00023015"/>
    </source>
</evidence>
<evidence type="ECO:0000313" key="8">
    <source>
        <dbReference type="EMBL" id="KUJ17547.1"/>
    </source>
</evidence>
<dbReference type="RefSeq" id="XP_018071902.1">
    <property type="nucleotide sequence ID" value="XM_018208532.1"/>
</dbReference>
<feature type="domain" description="Zn(2)-C6 fungal-type" evidence="7">
    <location>
        <begin position="15"/>
        <end position="43"/>
    </location>
</feature>
<keyword evidence="4" id="KW-0238">DNA-binding</keyword>
<keyword evidence="1" id="KW-0479">Metal-binding</keyword>
<dbReference type="SUPFAM" id="SSF57701">
    <property type="entry name" value="Zn2/Cys6 DNA-binding domain"/>
    <property type="match status" value="1"/>
</dbReference>
<dbReference type="EMBL" id="KQ947414">
    <property type="protein sequence ID" value="KUJ17547.1"/>
    <property type="molecule type" value="Genomic_DNA"/>
</dbReference>
<dbReference type="Gene3D" id="4.10.240.10">
    <property type="entry name" value="Zn(2)-C6 fungal-type DNA-binding domain"/>
    <property type="match status" value="1"/>
</dbReference>
<dbReference type="SMART" id="SM00066">
    <property type="entry name" value="GAL4"/>
    <property type="match status" value="1"/>
</dbReference>
<dbReference type="GO" id="GO:0003677">
    <property type="term" value="F:DNA binding"/>
    <property type="evidence" value="ECO:0007669"/>
    <property type="project" value="UniProtKB-KW"/>
</dbReference>
<keyword evidence="6" id="KW-0539">Nucleus</keyword>
<reference evidence="8 9" key="1">
    <citation type="submission" date="2015-10" db="EMBL/GenBank/DDBJ databases">
        <title>Full genome of DAOMC 229536 Phialocephala scopiformis, a fungal endophyte of spruce producing the potent anti-insectan compound rugulosin.</title>
        <authorList>
            <consortium name="DOE Joint Genome Institute"/>
            <person name="Walker A.K."/>
            <person name="Frasz S.L."/>
            <person name="Seifert K.A."/>
            <person name="Miller J.D."/>
            <person name="Mondo S.J."/>
            <person name="Labutti K."/>
            <person name="Lipzen A."/>
            <person name="Dockter R."/>
            <person name="Kennedy M."/>
            <person name="Grigoriev I.V."/>
            <person name="Spatafora J.W."/>
        </authorList>
    </citation>
    <scope>NUCLEOTIDE SEQUENCE [LARGE SCALE GENOMIC DNA]</scope>
    <source>
        <strain evidence="8 9">CBS 120377</strain>
    </source>
</reference>
<dbReference type="GO" id="GO:0000981">
    <property type="term" value="F:DNA-binding transcription factor activity, RNA polymerase II-specific"/>
    <property type="evidence" value="ECO:0007669"/>
    <property type="project" value="InterPro"/>
</dbReference>
<evidence type="ECO:0000256" key="6">
    <source>
        <dbReference type="ARBA" id="ARBA00023242"/>
    </source>
</evidence>
<sequence>MRQEALFIETPMPKGCVTCKKLHLRCDERKPACKRCVNSGRSCEGYVCVSTARKPTDVTPESVLEFRQKCLPTREHPKKALIVLPVAEAPHFLLARGLAAPDEVMRILLRTMVSGHAAHETKEQREKKRKEREMSLIKFHEPVGDSFDMSRPEGCPVIRSAFMVQMYRILVDIMMSRTQTSDKAVHGLFVSNSRKK</sequence>
<dbReference type="PROSITE" id="PS00463">
    <property type="entry name" value="ZN2_CY6_FUNGAL_1"/>
    <property type="match status" value="1"/>
</dbReference>
<keyword evidence="5" id="KW-0804">Transcription</keyword>
<dbReference type="Pfam" id="PF00172">
    <property type="entry name" value="Zn_clus"/>
    <property type="match status" value="1"/>
</dbReference>
<dbReference type="GO" id="GO:0008270">
    <property type="term" value="F:zinc ion binding"/>
    <property type="evidence" value="ECO:0007669"/>
    <property type="project" value="InterPro"/>
</dbReference>
<dbReference type="OrthoDB" id="3547948at2759"/>
<dbReference type="AlphaFoldDB" id="A0A194XCR7"/>
<evidence type="ECO:0000256" key="2">
    <source>
        <dbReference type="ARBA" id="ARBA00022833"/>
    </source>
</evidence>
<evidence type="ECO:0000313" key="9">
    <source>
        <dbReference type="Proteomes" id="UP000070700"/>
    </source>
</evidence>
<proteinExistence type="predicted"/>
<evidence type="ECO:0000256" key="4">
    <source>
        <dbReference type="ARBA" id="ARBA00023125"/>
    </source>
</evidence>
<dbReference type="InterPro" id="IPR052360">
    <property type="entry name" value="Transcr_Regulatory_Proteins"/>
</dbReference>
<keyword evidence="9" id="KW-1185">Reference proteome</keyword>
<dbReference type="PANTHER" id="PTHR36206">
    <property type="entry name" value="ASPERCRYPTIN BIOSYNTHESIS CLUSTER-SPECIFIC TRANSCRIPTION REGULATOR ATNN-RELATED"/>
    <property type="match status" value="1"/>
</dbReference>
<protein>
    <recommendedName>
        <fullName evidence="7">Zn(2)-C6 fungal-type domain-containing protein</fullName>
    </recommendedName>
</protein>
<name>A0A194XCR7_MOLSC</name>
<accession>A0A194XCR7</accession>